<evidence type="ECO:0000256" key="1">
    <source>
        <dbReference type="SAM" id="Coils"/>
    </source>
</evidence>
<evidence type="ECO:0000313" key="4">
    <source>
        <dbReference type="Proteomes" id="UP001302274"/>
    </source>
</evidence>
<comment type="caution">
    <text evidence="3">The sequence shown here is derived from an EMBL/GenBank/DDBJ whole genome shotgun (WGS) entry which is preliminary data.</text>
</comment>
<evidence type="ECO:0008006" key="5">
    <source>
        <dbReference type="Google" id="ProtNLM"/>
    </source>
</evidence>
<keyword evidence="4" id="KW-1185">Reference proteome</keyword>
<keyword evidence="2" id="KW-0472">Membrane</keyword>
<dbReference type="RefSeq" id="WP_323575002.1">
    <property type="nucleotide sequence ID" value="NZ_JAYGJQ010000001.1"/>
</dbReference>
<reference evidence="3 4" key="1">
    <citation type="submission" date="2023-11" db="EMBL/GenBank/DDBJ databases">
        <title>A Novel Polar Bacteriovorax (B. antarcticus) Isolated from the Biocrust in Antarctica.</title>
        <authorList>
            <person name="Mun W."/>
            <person name="Choi S.Y."/>
            <person name="Mitchell R.J."/>
        </authorList>
    </citation>
    <scope>NUCLEOTIDE SEQUENCE [LARGE SCALE GENOMIC DNA]</scope>
    <source>
        <strain evidence="3 4">PP10</strain>
    </source>
</reference>
<keyword evidence="2" id="KW-1133">Transmembrane helix</keyword>
<feature type="transmembrane region" description="Helical" evidence="2">
    <location>
        <begin position="266"/>
        <end position="288"/>
    </location>
</feature>
<feature type="coiled-coil region" evidence="1">
    <location>
        <begin position="619"/>
        <end position="646"/>
    </location>
</feature>
<accession>A0ABU5VQX9</accession>
<organism evidence="3 4">
    <name type="scientific">Bacteriovorax antarcticus</name>
    <dbReference type="NCBI Taxonomy" id="3088717"/>
    <lineage>
        <taxon>Bacteria</taxon>
        <taxon>Pseudomonadati</taxon>
        <taxon>Bdellovibrionota</taxon>
        <taxon>Bacteriovoracia</taxon>
        <taxon>Bacteriovoracales</taxon>
        <taxon>Bacteriovoracaceae</taxon>
        <taxon>Bacteriovorax</taxon>
    </lineage>
</organism>
<gene>
    <name evidence="3" type="ORF">SHI21_04515</name>
</gene>
<evidence type="ECO:0000256" key="2">
    <source>
        <dbReference type="SAM" id="Phobius"/>
    </source>
</evidence>
<name>A0ABU5VQX9_9BACT</name>
<proteinExistence type="predicted"/>
<feature type="transmembrane region" description="Helical" evidence="2">
    <location>
        <begin position="12"/>
        <end position="32"/>
    </location>
</feature>
<dbReference type="Proteomes" id="UP001302274">
    <property type="component" value="Unassembled WGS sequence"/>
</dbReference>
<feature type="coiled-coil region" evidence="1">
    <location>
        <begin position="504"/>
        <end position="538"/>
    </location>
</feature>
<protein>
    <recommendedName>
        <fullName evidence="5">Methyl-accepting chemotaxis protein</fullName>
    </recommendedName>
</protein>
<keyword evidence="2" id="KW-0812">Transmembrane</keyword>
<sequence length="787" mass="90447">MRFTLGRAVHFYYVTVLVAITTLFAYGVKHYWDTGLLNIDYVSNLYDGTSKVKAVKERNDVDELKKFVDGDRIKDANKIFTRLESDIQDLKSIKAIDEKSNFDDNLKTVKSSLIAFQSGPELSTILNNLNSKVSIFEAFVTEKKWPTLTRMSINLRMRLSPSRLMNGGLYNFEKTQNLAMSVNNDLEAMTNFTESSGLQPDIKLAIINRIKTLKNESANLTTYLEAHTKFNRTYKEFAAGYSAWFKLVEPEIAYKKIQFEKSSQTVFYSLIAVFSGLVASVIMGFVIYNFSAKRSAGKTEKLVIDTIKDGLLPVESKQIANFSQEFQLEFDKYREYAHKRMAFGSIFQEAVPFATILLDSNLNMVWGNSHFYEQWQLQNFKEDEESLTWDFLQRFTNLEDNSSILSALRMSTSGAYKIQVKSNTMSAAMPYEMYVSPVEYSNQKRIMVIFYPRVEAQQDLIDQKIAITTTIMQALDLQIEEKMTTEHKNELRIASEKAGVSDVYSKLTQYIEKAESIQDELNNEIETLETKCADHRNTSSEMRKSLVASFETSRASVDRYNQFKNSVSMVLDSRDQLEEQFKFAMNSSREIFKDQGRILSSAEKAEKNVDDYIRSLRTITVLKGEFKELRSNVEEFKTRIVQALDQLLIFQNHESDTQRVDQFLGKIKFEMKGFEKVLSSFGEVVTQLDVTVTKVDMMSESREKVDLDSIRYRMESLKNNLENVQFSANKITQTAHSKDEEMIGALRVLVGNLKTEMKRINEMCRMTGMSTEHLNAISPGQQPENQV</sequence>
<dbReference type="EMBL" id="JAYGJQ010000001">
    <property type="protein sequence ID" value="MEA9355446.1"/>
    <property type="molecule type" value="Genomic_DNA"/>
</dbReference>
<evidence type="ECO:0000313" key="3">
    <source>
        <dbReference type="EMBL" id="MEA9355446.1"/>
    </source>
</evidence>
<keyword evidence="1" id="KW-0175">Coiled coil</keyword>